<evidence type="ECO:0000313" key="1">
    <source>
        <dbReference type="EMBL" id="SNS33448.1"/>
    </source>
</evidence>
<gene>
    <name evidence="1" type="ORF">SAMN05446037_100837</name>
</gene>
<dbReference type="AlphaFoldDB" id="A0A239DNJ9"/>
<name>A0A239DNJ9_9FIRM</name>
<sequence>MNVKKGTWVRIHDIVLQPHERAPQLPEDTKKVPLEMWIKGFLLEDASIGEQVEIQTITGRNEKGRLVEINPHHDHDFGKFVPEILQIGLQLREILWGGGNHEQQQ</sequence>
<proteinExistence type="predicted"/>
<dbReference type="RefSeq" id="WP_089282721.1">
    <property type="nucleotide sequence ID" value="NZ_FZOJ01000008.1"/>
</dbReference>
<dbReference type="EMBL" id="FZOJ01000008">
    <property type="protein sequence ID" value="SNS33448.1"/>
    <property type="molecule type" value="Genomic_DNA"/>
</dbReference>
<dbReference type="Pfam" id="PF22010">
    <property type="entry name" value="OrtA"/>
    <property type="match status" value="1"/>
</dbReference>
<dbReference type="InterPro" id="IPR047755">
    <property type="entry name" value="OrtA"/>
</dbReference>
<keyword evidence="2" id="KW-1185">Reference proteome</keyword>
<evidence type="ECO:0000313" key="2">
    <source>
        <dbReference type="Proteomes" id="UP000198304"/>
    </source>
</evidence>
<dbReference type="NCBIfam" id="NF040739">
    <property type="entry name" value="ornith_OrtA"/>
    <property type="match status" value="1"/>
</dbReference>
<reference evidence="1 2" key="1">
    <citation type="submission" date="2017-06" db="EMBL/GenBank/DDBJ databases">
        <authorList>
            <person name="Kim H.J."/>
            <person name="Triplett B.A."/>
        </authorList>
    </citation>
    <scope>NUCLEOTIDE SEQUENCE [LARGE SCALE GENOMIC DNA]</scope>
    <source>
        <strain evidence="1 2">SCA</strain>
    </source>
</reference>
<accession>A0A239DNJ9</accession>
<protein>
    <submittedName>
        <fullName evidence="1">2-amino-4-ketopentanoate thiolase alpha subunit</fullName>
    </submittedName>
</protein>
<organism evidence="1 2">
    <name type="scientific">Anaerovirgula multivorans</name>
    <dbReference type="NCBI Taxonomy" id="312168"/>
    <lineage>
        <taxon>Bacteria</taxon>
        <taxon>Bacillati</taxon>
        <taxon>Bacillota</taxon>
        <taxon>Clostridia</taxon>
        <taxon>Peptostreptococcales</taxon>
        <taxon>Natronincolaceae</taxon>
        <taxon>Anaerovirgula</taxon>
    </lineage>
</organism>
<dbReference type="Proteomes" id="UP000198304">
    <property type="component" value="Unassembled WGS sequence"/>
</dbReference>
<dbReference type="OrthoDB" id="3712030at2"/>